<dbReference type="InterPro" id="IPR013783">
    <property type="entry name" value="Ig-like_fold"/>
</dbReference>
<evidence type="ECO:0000259" key="3">
    <source>
        <dbReference type="Pfam" id="PF16158"/>
    </source>
</evidence>
<keyword evidence="5" id="KW-1185">Reference proteome</keyword>
<dbReference type="Proteomes" id="UP000050501">
    <property type="component" value="Unassembled WGS sequence"/>
</dbReference>
<reference evidence="4 5" key="1">
    <citation type="submission" date="2015-07" db="EMBL/GenBank/DDBJ databases">
        <title>Genome sequence of Levilinea saccharolytica DSM 16555.</title>
        <authorList>
            <person name="Hemp J."/>
            <person name="Ward L.M."/>
            <person name="Pace L.A."/>
            <person name="Fischer W.W."/>
        </authorList>
    </citation>
    <scope>NUCLEOTIDE SEQUENCE [LARGE SCALE GENOMIC DNA]</scope>
    <source>
        <strain evidence="4 5">KIBI-1</strain>
    </source>
</reference>
<proteinExistence type="predicted"/>
<dbReference type="Pfam" id="PF16158">
    <property type="entry name" value="N_BRCA1_IG"/>
    <property type="match status" value="1"/>
</dbReference>
<feature type="compositionally biased region" description="Low complexity" evidence="1">
    <location>
        <begin position="83"/>
        <end position="93"/>
    </location>
</feature>
<accession>A0A0P6XT65</accession>
<feature type="signal peptide" evidence="2">
    <location>
        <begin position="1"/>
        <end position="30"/>
    </location>
</feature>
<evidence type="ECO:0000256" key="2">
    <source>
        <dbReference type="SAM" id="SignalP"/>
    </source>
</evidence>
<dbReference type="STRING" id="229921.ADN01_08280"/>
<feature type="domain" description="Nbr1 FW" evidence="3">
    <location>
        <begin position="131"/>
        <end position="216"/>
    </location>
</feature>
<dbReference type="Gene3D" id="2.60.40.10">
    <property type="entry name" value="Immunoglobulins"/>
    <property type="match status" value="1"/>
</dbReference>
<feature type="chain" id="PRO_5006133214" description="Nbr1 FW domain-containing protein" evidence="2">
    <location>
        <begin position="31"/>
        <end position="226"/>
    </location>
</feature>
<comment type="caution">
    <text evidence="4">The sequence shown here is derived from an EMBL/GenBank/DDBJ whole genome shotgun (WGS) entry which is preliminary data.</text>
</comment>
<dbReference type="EMBL" id="LGCM01000031">
    <property type="protein sequence ID" value="KPL83491.1"/>
    <property type="molecule type" value="Genomic_DNA"/>
</dbReference>
<dbReference type="PROSITE" id="PS51257">
    <property type="entry name" value="PROKAR_LIPOPROTEIN"/>
    <property type="match status" value="1"/>
</dbReference>
<protein>
    <recommendedName>
        <fullName evidence="3">Nbr1 FW domain-containing protein</fullName>
    </recommendedName>
</protein>
<dbReference type="AlphaFoldDB" id="A0A0P6XT65"/>
<dbReference type="InterPro" id="IPR032350">
    <property type="entry name" value="Nbr1_FW"/>
</dbReference>
<dbReference type="RefSeq" id="WP_075071069.1">
    <property type="nucleotide sequence ID" value="NZ_LGCM01000031.1"/>
</dbReference>
<dbReference type="PATRIC" id="fig|229921.5.peg.1060"/>
<evidence type="ECO:0000256" key="1">
    <source>
        <dbReference type="SAM" id="MobiDB-lite"/>
    </source>
</evidence>
<name>A0A0P6XT65_9CHLR</name>
<feature type="region of interest" description="Disordered" evidence="1">
    <location>
        <begin position="72"/>
        <end position="114"/>
    </location>
</feature>
<evidence type="ECO:0000313" key="4">
    <source>
        <dbReference type="EMBL" id="KPL83491.1"/>
    </source>
</evidence>
<evidence type="ECO:0000313" key="5">
    <source>
        <dbReference type="Proteomes" id="UP000050501"/>
    </source>
</evidence>
<keyword evidence="2" id="KW-0732">Signal</keyword>
<feature type="compositionally biased region" description="Low complexity" evidence="1">
    <location>
        <begin position="101"/>
        <end position="111"/>
    </location>
</feature>
<sequence>MKPKTNQPQWNKLILTLVGVAALLSGCGLGAPQATPTIDPAVVAATVAVIQTQAVETAVAQITVDAALNPSATPTAVPPTNTPEPTATLAPSATLPPPPTATFIPATARPTNTSTPAALQCSVVSASPANKAEMTPGQDFDGKWTFKNSGTEAWDANDIDFRYYEGHKFQTSVDGLDLPKKVEVGDTVSFIVDMVAPTEKGSYTANWALSFGASRFCVVTVSIVVK</sequence>
<gene>
    <name evidence="4" type="ORF">ADN01_08280</name>
</gene>
<organism evidence="4 5">
    <name type="scientific">Levilinea saccharolytica</name>
    <dbReference type="NCBI Taxonomy" id="229921"/>
    <lineage>
        <taxon>Bacteria</taxon>
        <taxon>Bacillati</taxon>
        <taxon>Chloroflexota</taxon>
        <taxon>Anaerolineae</taxon>
        <taxon>Anaerolineales</taxon>
        <taxon>Anaerolineaceae</taxon>
        <taxon>Levilinea</taxon>
    </lineage>
</organism>